<dbReference type="EMBL" id="JAALHA020000016">
    <property type="protein sequence ID" value="MDR9898210.1"/>
    <property type="molecule type" value="Genomic_DNA"/>
</dbReference>
<name>A0AAP5IAZ8_9CYAN</name>
<evidence type="ECO:0000313" key="1">
    <source>
        <dbReference type="EMBL" id="MDR9898210.1"/>
    </source>
</evidence>
<dbReference type="AlphaFoldDB" id="A0AAP5IAZ8"/>
<organism evidence="1 2">
    <name type="scientific">Aetokthonos hydrillicola Thurmond2011</name>
    <dbReference type="NCBI Taxonomy" id="2712845"/>
    <lineage>
        <taxon>Bacteria</taxon>
        <taxon>Bacillati</taxon>
        <taxon>Cyanobacteriota</taxon>
        <taxon>Cyanophyceae</taxon>
        <taxon>Nostocales</taxon>
        <taxon>Hapalosiphonaceae</taxon>
        <taxon>Aetokthonos</taxon>
    </lineage>
</organism>
<dbReference type="Proteomes" id="UP000667802">
    <property type="component" value="Unassembled WGS sequence"/>
</dbReference>
<proteinExistence type="predicted"/>
<evidence type="ECO:0008006" key="3">
    <source>
        <dbReference type="Google" id="ProtNLM"/>
    </source>
</evidence>
<comment type="caution">
    <text evidence="1">The sequence shown here is derived from an EMBL/GenBank/DDBJ whole genome shotgun (WGS) entry which is preliminary data.</text>
</comment>
<protein>
    <recommendedName>
        <fullName evidence="3">Flagellar assembly protein H</fullName>
    </recommendedName>
</protein>
<dbReference type="RefSeq" id="WP_310834163.1">
    <property type="nucleotide sequence ID" value="NZ_JAALHA020000016.1"/>
</dbReference>
<evidence type="ECO:0000313" key="2">
    <source>
        <dbReference type="Proteomes" id="UP000667802"/>
    </source>
</evidence>
<gene>
    <name evidence="1" type="ORF">G7B40_027145</name>
</gene>
<reference evidence="2" key="1">
    <citation type="journal article" date="2021" name="Science">
        <title>Hunting the eagle killer: A cyanobacterial neurotoxin causes vacuolar myelinopathy.</title>
        <authorList>
            <person name="Breinlinger S."/>
            <person name="Phillips T.J."/>
            <person name="Haram B.N."/>
            <person name="Mares J."/>
            <person name="Martinez Yerena J.A."/>
            <person name="Hrouzek P."/>
            <person name="Sobotka R."/>
            <person name="Henderson W.M."/>
            <person name="Schmieder P."/>
            <person name="Williams S.M."/>
            <person name="Lauderdale J.D."/>
            <person name="Wilde H.D."/>
            <person name="Gerrin W."/>
            <person name="Kust A."/>
            <person name="Washington J.W."/>
            <person name="Wagner C."/>
            <person name="Geier B."/>
            <person name="Liebeke M."/>
            <person name="Enke H."/>
            <person name="Niedermeyer T.H.J."/>
            <person name="Wilde S.B."/>
        </authorList>
    </citation>
    <scope>NUCLEOTIDE SEQUENCE [LARGE SCALE GENOMIC DNA]</scope>
    <source>
        <strain evidence="2">Thurmond2011</strain>
    </source>
</reference>
<keyword evidence="2" id="KW-1185">Reference proteome</keyword>
<accession>A0AAP5IAZ8</accession>
<sequence length="277" mass="31845">MFSPVPPANTELRTLGLLGKIAQNVCLIEPYRNQPSKTQVRHCAIKLFSYLAQLERKAKREDISLPEEDLPRLWILAPSASQAFLEGFNGRLELENWLPGVYFCGESWRTVIVAINQLPITQETLLLRILGKGEVQRQAISELLAFPKDSQFRLNVQQLLASWRITTFNQDNQDLTDDDQELIMNLSQAYLEWEQKTLQQGLQRGLEQGLQQGVQQGVHQGQRQIVENLLKVRFGSLDQELSSIVERILELPPEEYSSLLLQLSHLSREELIERFRS</sequence>